<proteinExistence type="predicted"/>
<evidence type="ECO:0000313" key="1">
    <source>
        <dbReference type="EMBL" id="KLO36184.1"/>
    </source>
</evidence>
<dbReference type="PATRIC" id="fig|29311.18.peg.4291"/>
<protein>
    <submittedName>
        <fullName evidence="1">Uncharacterized protein</fullName>
    </submittedName>
</protein>
<accession>A0A0I9YP98</accession>
<organism evidence="1 2">
    <name type="scientific">Mycobacterium haemophilum</name>
    <dbReference type="NCBI Taxonomy" id="29311"/>
    <lineage>
        <taxon>Bacteria</taxon>
        <taxon>Bacillati</taxon>
        <taxon>Actinomycetota</taxon>
        <taxon>Actinomycetes</taxon>
        <taxon>Mycobacteriales</taxon>
        <taxon>Mycobacteriaceae</taxon>
        <taxon>Mycobacterium</taxon>
    </lineage>
</organism>
<gene>
    <name evidence="1" type="ORF">ABH38_13395</name>
</gene>
<name>A0A0I9YP98_9MYCO</name>
<evidence type="ECO:0000313" key="2">
    <source>
        <dbReference type="Proteomes" id="UP000036334"/>
    </source>
</evidence>
<dbReference type="Proteomes" id="UP000036334">
    <property type="component" value="Unassembled WGS sequence"/>
</dbReference>
<reference evidence="1 2" key="1">
    <citation type="submission" date="2015-05" db="EMBL/GenBank/DDBJ databases">
        <title>Genome sequence of Mycobacterium haemophilum.</title>
        <authorList>
            <person name="Greninger A.L."/>
            <person name="Cunningham G."/>
            <person name="Miller S."/>
        </authorList>
    </citation>
    <scope>NUCLEOTIDE SEQUENCE [LARGE SCALE GENOMIC DNA]</scope>
    <source>
        <strain evidence="2">UC1</strain>
    </source>
</reference>
<dbReference type="AlphaFoldDB" id="A0A0I9YP98"/>
<sequence>MVPGGVMSCGSTVMTATPERRSGLPIRIASLPSQLVHTFAKLAGMVFPRAKAQWAEPVMAKRMQAVEMGACPSAFSSLYGVASALPAYLPGHYPTTGWTSPRYIVADVRGHYDFHSAAMSELADIGLTISSVMQDWQYLLGGHDDDDDLGPTGLSYTDASADYPPLSRNYEDVVVTIGSEDEVKPRTYTDQDHQVWRL</sequence>
<keyword evidence="2" id="KW-1185">Reference proteome</keyword>
<dbReference type="EMBL" id="LDPR01000010">
    <property type="protein sequence ID" value="KLO36184.1"/>
    <property type="molecule type" value="Genomic_DNA"/>
</dbReference>
<comment type="caution">
    <text evidence="1">The sequence shown here is derived from an EMBL/GenBank/DDBJ whole genome shotgun (WGS) entry which is preliminary data.</text>
</comment>